<gene>
    <name evidence="2" type="ORF">NHX12_021998</name>
</gene>
<feature type="region of interest" description="Disordered" evidence="1">
    <location>
        <begin position="1"/>
        <end position="48"/>
    </location>
</feature>
<dbReference type="AlphaFoldDB" id="A0A9Q0EMB7"/>
<organism evidence="2 3">
    <name type="scientific">Muraenolepis orangiensis</name>
    <name type="common">Patagonian moray cod</name>
    <dbReference type="NCBI Taxonomy" id="630683"/>
    <lineage>
        <taxon>Eukaryota</taxon>
        <taxon>Metazoa</taxon>
        <taxon>Chordata</taxon>
        <taxon>Craniata</taxon>
        <taxon>Vertebrata</taxon>
        <taxon>Euteleostomi</taxon>
        <taxon>Actinopterygii</taxon>
        <taxon>Neopterygii</taxon>
        <taxon>Teleostei</taxon>
        <taxon>Neoteleostei</taxon>
        <taxon>Acanthomorphata</taxon>
        <taxon>Zeiogadaria</taxon>
        <taxon>Gadariae</taxon>
        <taxon>Gadiformes</taxon>
        <taxon>Muraenolepidoidei</taxon>
        <taxon>Muraenolepididae</taxon>
        <taxon>Muraenolepis</taxon>
    </lineage>
</organism>
<sequence length="201" mass="23069">MELRGRTGPGERRLVTRGPDQERDVLLPEDRTRRETSCYQRTGPGERRLVTRGPDQERDVLLPEDRTRRETSCYQRTGPGERRLVTRGPDQERDVLLPEDRTRRERYRYEGVVHLQRLQEDGPKPGLHHPKGTLYNGACPGMMAIEALGSHTSNGPLVGSDEGEGLLEARVPAICKYKVPWRRVDRLLVQWAVPEYPSVMH</sequence>
<proteinExistence type="predicted"/>
<dbReference type="Proteomes" id="UP001148018">
    <property type="component" value="Unassembled WGS sequence"/>
</dbReference>
<protein>
    <submittedName>
        <fullName evidence="2">Uncharacterized protein</fullName>
    </submittedName>
</protein>
<feature type="compositionally biased region" description="Basic and acidic residues" evidence="1">
    <location>
        <begin position="1"/>
        <end position="36"/>
    </location>
</feature>
<evidence type="ECO:0000313" key="3">
    <source>
        <dbReference type="Proteomes" id="UP001148018"/>
    </source>
</evidence>
<name>A0A9Q0EMB7_9TELE</name>
<keyword evidence="3" id="KW-1185">Reference proteome</keyword>
<accession>A0A9Q0EMB7</accession>
<reference evidence="2" key="1">
    <citation type="submission" date="2022-07" db="EMBL/GenBank/DDBJ databases">
        <title>Chromosome-level genome of Muraenolepis orangiensis.</title>
        <authorList>
            <person name="Kim J."/>
        </authorList>
    </citation>
    <scope>NUCLEOTIDE SEQUENCE</scope>
    <source>
        <strain evidence="2">KU_S4_2022</strain>
        <tissue evidence="2">Muscle</tissue>
    </source>
</reference>
<comment type="caution">
    <text evidence="2">The sequence shown here is derived from an EMBL/GenBank/DDBJ whole genome shotgun (WGS) entry which is preliminary data.</text>
</comment>
<evidence type="ECO:0000256" key="1">
    <source>
        <dbReference type="SAM" id="MobiDB-lite"/>
    </source>
</evidence>
<dbReference type="EMBL" id="JANIIK010000038">
    <property type="protein sequence ID" value="KAJ3609904.1"/>
    <property type="molecule type" value="Genomic_DNA"/>
</dbReference>
<evidence type="ECO:0000313" key="2">
    <source>
        <dbReference type="EMBL" id="KAJ3609904.1"/>
    </source>
</evidence>